<dbReference type="EMBL" id="KL197726">
    <property type="protein sequence ID" value="KDQ55031.1"/>
    <property type="molecule type" value="Genomic_DNA"/>
</dbReference>
<reference evidence="3" key="1">
    <citation type="journal article" date="2014" name="Proc. Natl. Acad. Sci. U.S.A.">
        <title>Extensive sampling of basidiomycete genomes demonstrates inadequacy of the white-rot/brown-rot paradigm for wood decay fungi.</title>
        <authorList>
            <person name="Riley R."/>
            <person name="Salamov A.A."/>
            <person name="Brown D.W."/>
            <person name="Nagy L.G."/>
            <person name="Floudas D."/>
            <person name="Held B.W."/>
            <person name="Levasseur A."/>
            <person name="Lombard V."/>
            <person name="Morin E."/>
            <person name="Otillar R."/>
            <person name="Lindquist E.A."/>
            <person name="Sun H."/>
            <person name="LaButti K.M."/>
            <person name="Schmutz J."/>
            <person name="Jabbour D."/>
            <person name="Luo H."/>
            <person name="Baker S.E."/>
            <person name="Pisabarro A.G."/>
            <person name="Walton J.D."/>
            <person name="Blanchette R.A."/>
            <person name="Henrissat B."/>
            <person name="Martin F."/>
            <person name="Cullen D."/>
            <person name="Hibbett D.S."/>
            <person name="Grigoriev I.V."/>
        </authorList>
    </citation>
    <scope>NUCLEOTIDE SEQUENCE [LARGE SCALE GENOMIC DNA]</scope>
    <source>
        <strain evidence="3">MUCL 33604</strain>
    </source>
</reference>
<feature type="transmembrane region" description="Helical" evidence="1">
    <location>
        <begin position="229"/>
        <end position="248"/>
    </location>
</feature>
<keyword evidence="3" id="KW-1185">Reference proteome</keyword>
<gene>
    <name evidence="2" type="ORF">JAAARDRAFT_37566</name>
</gene>
<feature type="transmembrane region" description="Helical" evidence="1">
    <location>
        <begin position="254"/>
        <end position="275"/>
    </location>
</feature>
<evidence type="ECO:0000256" key="1">
    <source>
        <dbReference type="SAM" id="Phobius"/>
    </source>
</evidence>
<proteinExistence type="predicted"/>
<dbReference type="HOGENOM" id="CLU_860704_0_0_1"/>
<organism evidence="2 3">
    <name type="scientific">Jaapia argillacea MUCL 33604</name>
    <dbReference type="NCBI Taxonomy" id="933084"/>
    <lineage>
        <taxon>Eukaryota</taxon>
        <taxon>Fungi</taxon>
        <taxon>Dikarya</taxon>
        <taxon>Basidiomycota</taxon>
        <taxon>Agaricomycotina</taxon>
        <taxon>Agaricomycetes</taxon>
        <taxon>Agaricomycetidae</taxon>
        <taxon>Jaapiales</taxon>
        <taxon>Jaapiaceae</taxon>
        <taxon>Jaapia</taxon>
    </lineage>
</organism>
<protein>
    <submittedName>
        <fullName evidence="2">Uncharacterized protein</fullName>
    </submittedName>
</protein>
<dbReference type="Proteomes" id="UP000027265">
    <property type="component" value="Unassembled WGS sequence"/>
</dbReference>
<dbReference type="AlphaFoldDB" id="A0A067PXG1"/>
<sequence length="323" mass="36088">MCDTAELTGTIIISSSCNPSESHISIFADSNCYKADDKLTSFSREYHLASNSLKHDLSEHTAPPSLWSRSYNRLHRSYPNEPDFVSWVSEPMSLANSLSFSSSSSNDSNLDVMDEEASRPILTSYRIASFAILITFGISKIIFARYPEHHTSQAQFFLDFALLVGSLVLYYLSWIEPEGSSTPSSRWFLDPDWQHIVNSPSHEPLPFITIVLVITLVLRGVVLLSYTLIGVVVSLILVSAIFTLVLLFDLSFIWAGLGLFIIAFSVDTIWGQVIRSGDEIRLTAPYWHGITENVEAIKFSVFIWSMGVIVDLSCHVWATLSTS</sequence>
<feature type="transmembrane region" description="Helical" evidence="1">
    <location>
        <begin position="125"/>
        <end position="144"/>
    </location>
</feature>
<dbReference type="InParanoid" id="A0A067PXG1"/>
<keyword evidence="1" id="KW-0812">Transmembrane</keyword>
<evidence type="ECO:0000313" key="3">
    <source>
        <dbReference type="Proteomes" id="UP000027265"/>
    </source>
</evidence>
<evidence type="ECO:0000313" key="2">
    <source>
        <dbReference type="EMBL" id="KDQ55031.1"/>
    </source>
</evidence>
<name>A0A067PXG1_9AGAM</name>
<keyword evidence="1" id="KW-1133">Transmembrane helix</keyword>
<accession>A0A067PXG1</accession>
<feature type="transmembrane region" description="Helical" evidence="1">
    <location>
        <begin position="205"/>
        <end position="222"/>
    </location>
</feature>
<keyword evidence="1" id="KW-0472">Membrane</keyword>
<feature type="transmembrane region" description="Helical" evidence="1">
    <location>
        <begin position="156"/>
        <end position="175"/>
    </location>
</feature>